<evidence type="ECO:0000313" key="1">
    <source>
        <dbReference type="EMBL" id="CAI9730986.1"/>
    </source>
</evidence>
<dbReference type="Proteomes" id="UP001162480">
    <property type="component" value="Chromosome 12"/>
</dbReference>
<protein>
    <submittedName>
        <fullName evidence="1">Uncharacterized protein</fullName>
    </submittedName>
</protein>
<accession>A0AA36F9N3</accession>
<proteinExistence type="predicted"/>
<reference evidence="1" key="1">
    <citation type="submission" date="2023-08" db="EMBL/GenBank/DDBJ databases">
        <authorList>
            <person name="Alioto T."/>
            <person name="Alioto T."/>
            <person name="Gomez Garrido J."/>
        </authorList>
    </citation>
    <scope>NUCLEOTIDE SEQUENCE</scope>
</reference>
<name>A0AA36F9N3_OCTVU</name>
<gene>
    <name evidence="1" type="ORF">OCTVUL_1B019535</name>
</gene>
<organism evidence="1 2">
    <name type="scientific">Octopus vulgaris</name>
    <name type="common">Common octopus</name>
    <dbReference type="NCBI Taxonomy" id="6645"/>
    <lineage>
        <taxon>Eukaryota</taxon>
        <taxon>Metazoa</taxon>
        <taxon>Spiralia</taxon>
        <taxon>Lophotrochozoa</taxon>
        <taxon>Mollusca</taxon>
        <taxon>Cephalopoda</taxon>
        <taxon>Coleoidea</taxon>
        <taxon>Octopodiformes</taxon>
        <taxon>Octopoda</taxon>
        <taxon>Incirrata</taxon>
        <taxon>Octopodidae</taxon>
        <taxon>Octopus</taxon>
    </lineage>
</organism>
<evidence type="ECO:0000313" key="2">
    <source>
        <dbReference type="Proteomes" id="UP001162480"/>
    </source>
</evidence>
<keyword evidence="2" id="KW-1185">Reference proteome</keyword>
<dbReference type="EMBL" id="OX597825">
    <property type="protein sequence ID" value="CAI9730986.1"/>
    <property type="molecule type" value="Genomic_DNA"/>
</dbReference>
<dbReference type="AlphaFoldDB" id="A0AA36F9N3"/>
<sequence length="105" mass="12299">MKFCEYKRCQSELTCNVSVQTNSSETHTGMKRVMNTITKPFATLEHNRDNDVEDYDYNCNDNNDIDGDNVHNHVDNLDNDHTNNVDGARYQLFLMGRLQMNKFKF</sequence>